<dbReference type="Gene3D" id="1.10.10.1710">
    <property type="entry name" value="Deoxyribodipyrimidine photolyase-related"/>
    <property type="match status" value="1"/>
</dbReference>
<reference evidence="1 2" key="1">
    <citation type="submission" date="2018-03" db="EMBL/GenBank/DDBJ databases">
        <title>Arenimonas caeni sp. nov., isolated from activated sludge.</title>
        <authorList>
            <person name="Liu H."/>
        </authorList>
    </citation>
    <scope>NUCLEOTIDE SEQUENCE [LARGE SCALE GENOMIC DNA]</scope>
    <source>
        <strain evidence="2">z29</strain>
    </source>
</reference>
<dbReference type="PANTHER" id="PTHR38657:SF1">
    <property type="entry name" value="SLR1343 PROTEIN"/>
    <property type="match status" value="1"/>
</dbReference>
<dbReference type="GO" id="GO:0016829">
    <property type="term" value="F:lyase activity"/>
    <property type="evidence" value="ECO:0007669"/>
    <property type="project" value="UniProtKB-KW"/>
</dbReference>
<dbReference type="Gene3D" id="1.25.40.80">
    <property type="match status" value="1"/>
</dbReference>
<dbReference type="EMBL" id="PVLF01000013">
    <property type="protein sequence ID" value="PRH82144.1"/>
    <property type="molecule type" value="Genomic_DNA"/>
</dbReference>
<name>A0A2P6M828_9GAMM</name>
<dbReference type="PANTHER" id="PTHR38657">
    <property type="entry name" value="SLR1343 PROTEIN"/>
    <property type="match status" value="1"/>
</dbReference>
<organism evidence="1 2">
    <name type="scientific">Arenimonas caeni</name>
    <dbReference type="NCBI Taxonomy" id="2058085"/>
    <lineage>
        <taxon>Bacteria</taxon>
        <taxon>Pseudomonadati</taxon>
        <taxon>Pseudomonadota</taxon>
        <taxon>Gammaproteobacteria</taxon>
        <taxon>Lysobacterales</taxon>
        <taxon>Lysobacteraceae</taxon>
        <taxon>Arenimonas</taxon>
    </lineage>
</organism>
<accession>A0A2P6M828</accession>
<dbReference type="InterPro" id="IPR036134">
    <property type="entry name" value="Crypto/Photolyase_FAD-like_sf"/>
</dbReference>
<dbReference type="AlphaFoldDB" id="A0A2P6M828"/>
<dbReference type="InterPro" id="IPR052551">
    <property type="entry name" value="UV-DNA_repair_photolyase"/>
</dbReference>
<dbReference type="Pfam" id="PF04244">
    <property type="entry name" value="DPRP"/>
    <property type="match status" value="1"/>
</dbReference>
<evidence type="ECO:0000313" key="2">
    <source>
        <dbReference type="Proteomes" id="UP000241736"/>
    </source>
</evidence>
<comment type="caution">
    <text evidence="1">The sequence shown here is derived from an EMBL/GenBank/DDBJ whole genome shotgun (WGS) entry which is preliminary data.</text>
</comment>
<keyword evidence="2" id="KW-1185">Reference proteome</keyword>
<dbReference type="Gene3D" id="1.10.579.10">
    <property type="entry name" value="DNA Cyclobutane Dipyrimidine Photolyase, subunit A, domain 3"/>
    <property type="match status" value="1"/>
</dbReference>
<sequence length="523" mass="58443">MAEPLRNLVLVLGDQLDADSAAFDGFEPACDAVWMAEVAGEAGRVWSTQARIAVFLAAMRRFRDALRARGWTVHYRALDGHEAPTLEAALADDLARLRPARVLALRPGEWRLAQSLPAVCASAGVPWSERPDRHFYCDPGDFAGWARGRREYRMEYFYRWLRRREGVLMDGGQPVGGRWNFDADNRGRFDRRGPGLLPAPRAFPPDAGTREVLALVARHFGDHPGGLGGFDWPLDRTQALAALDDFVAHRLPLFGRYQDAMWEGQPWLYHSRLSAALNLRLLGPREVVDAAVAAYERGDAPIEAVEGFVRQVLGWREFVRGMYWLRMPAFLDDNALGADQPLPGFFWTTDTDMACLRDALGQSLRLGYAHHIQRLMVIGLFAQLLGVRPREVHEWFLAAYVDAVEWVELPNVLGMSQFADGGRMVSKPYVASGRYIERMSNHCAGCRFRPGEAAGEAACPFTTLYWDFLDRHAARFASHPRTALQWMHLAGKSAAEMDAIRARAASLRAALAADSRHSHPPAA</sequence>
<protein>
    <submittedName>
        <fullName evidence="1">Cryptochrome/photolyase family protein</fullName>
    </submittedName>
</protein>
<keyword evidence="1" id="KW-0456">Lyase</keyword>
<dbReference type="RefSeq" id="WP_106990669.1">
    <property type="nucleotide sequence ID" value="NZ_KZ679091.1"/>
</dbReference>
<dbReference type="OrthoDB" id="5288100at2"/>
<evidence type="ECO:0000313" key="1">
    <source>
        <dbReference type="EMBL" id="PRH82144.1"/>
    </source>
</evidence>
<dbReference type="SUPFAM" id="SSF48173">
    <property type="entry name" value="Cryptochrome/photolyase FAD-binding domain"/>
    <property type="match status" value="1"/>
</dbReference>
<gene>
    <name evidence="1" type="ORF">C6N40_08905</name>
</gene>
<proteinExistence type="predicted"/>
<dbReference type="Proteomes" id="UP000241736">
    <property type="component" value="Unassembled WGS sequence"/>
</dbReference>
<dbReference type="InterPro" id="IPR014729">
    <property type="entry name" value="Rossmann-like_a/b/a_fold"/>
</dbReference>
<dbReference type="InterPro" id="IPR007357">
    <property type="entry name" value="PhrB-like"/>
</dbReference>
<dbReference type="Gene3D" id="3.40.50.620">
    <property type="entry name" value="HUPs"/>
    <property type="match status" value="1"/>
</dbReference>